<reference evidence="1" key="1">
    <citation type="journal article" date="2020" name="New Phytol.">
        <title>Comparative genomics reveals dynamic genome evolution in host specialist ectomycorrhizal fungi.</title>
        <authorList>
            <person name="Lofgren L.A."/>
            <person name="Nguyen N.H."/>
            <person name="Vilgalys R."/>
            <person name="Ruytinx J."/>
            <person name="Liao H.L."/>
            <person name="Branco S."/>
            <person name="Kuo A."/>
            <person name="LaButti K."/>
            <person name="Lipzen A."/>
            <person name="Andreopoulos W."/>
            <person name="Pangilinan J."/>
            <person name="Riley R."/>
            <person name="Hundley H."/>
            <person name="Na H."/>
            <person name="Barry K."/>
            <person name="Grigoriev I.V."/>
            <person name="Stajich J.E."/>
            <person name="Kennedy P.G."/>
        </authorList>
    </citation>
    <scope>NUCLEOTIDE SEQUENCE</scope>
    <source>
        <strain evidence="1">S12</strain>
    </source>
</reference>
<evidence type="ECO:0000313" key="1">
    <source>
        <dbReference type="EMBL" id="KAG1806397.1"/>
    </source>
</evidence>
<dbReference type="EMBL" id="JABBWE010000002">
    <property type="protein sequence ID" value="KAG1806397.1"/>
    <property type="molecule type" value="Genomic_DNA"/>
</dbReference>
<gene>
    <name evidence="1" type="ORF">HD556DRAFT_1302884</name>
</gene>
<protein>
    <submittedName>
        <fullName evidence="1">Uncharacterized protein</fullName>
    </submittedName>
</protein>
<dbReference type="AlphaFoldDB" id="A0A9P7DYC0"/>
<name>A0A9P7DYC0_9AGAM</name>
<accession>A0A9P7DYC0</accession>
<comment type="caution">
    <text evidence="1">The sequence shown here is derived from an EMBL/GenBank/DDBJ whole genome shotgun (WGS) entry which is preliminary data.</text>
</comment>
<dbReference type="OrthoDB" id="2620909at2759"/>
<dbReference type="RefSeq" id="XP_041166868.1">
    <property type="nucleotide sequence ID" value="XM_041299565.1"/>
</dbReference>
<keyword evidence="2" id="KW-1185">Reference proteome</keyword>
<evidence type="ECO:0000313" key="2">
    <source>
        <dbReference type="Proteomes" id="UP000719766"/>
    </source>
</evidence>
<dbReference type="GeneID" id="64593329"/>
<organism evidence="1 2">
    <name type="scientific">Suillus plorans</name>
    <dbReference type="NCBI Taxonomy" id="116603"/>
    <lineage>
        <taxon>Eukaryota</taxon>
        <taxon>Fungi</taxon>
        <taxon>Dikarya</taxon>
        <taxon>Basidiomycota</taxon>
        <taxon>Agaricomycotina</taxon>
        <taxon>Agaricomycetes</taxon>
        <taxon>Agaricomycetidae</taxon>
        <taxon>Boletales</taxon>
        <taxon>Suillineae</taxon>
        <taxon>Suillaceae</taxon>
        <taxon>Suillus</taxon>
    </lineage>
</organism>
<dbReference type="Proteomes" id="UP000719766">
    <property type="component" value="Unassembled WGS sequence"/>
</dbReference>
<sequence length="126" mass="15045">MEANQTKAEFLCFKIPEFRRCPPWASQTNLLIDDICEELDEMQPLWEEVLPPDFDVERDTPITVSQATQLCRAVAKRCVDIKCFLLWETHWLLKQEFRESGVRPRDYWTYWGVGRASDWAYWGVRQ</sequence>
<proteinExistence type="predicted"/>